<gene>
    <name evidence="2" type="ORF">KQ910_16700</name>
</gene>
<organism evidence="2 3">
    <name type="scientific">Reyranella humidisoli</name>
    <dbReference type="NCBI Taxonomy" id="2849149"/>
    <lineage>
        <taxon>Bacteria</taxon>
        <taxon>Pseudomonadati</taxon>
        <taxon>Pseudomonadota</taxon>
        <taxon>Alphaproteobacteria</taxon>
        <taxon>Hyphomicrobiales</taxon>
        <taxon>Reyranellaceae</taxon>
        <taxon>Reyranella</taxon>
    </lineage>
</organism>
<accession>A0ABS6ILE6</accession>
<keyword evidence="1" id="KW-0812">Transmembrane</keyword>
<dbReference type="Proteomes" id="UP000727907">
    <property type="component" value="Unassembled WGS sequence"/>
</dbReference>
<keyword evidence="1" id="KW-1133">Transmembrane helix</keyword>
<proteinExistence type="predicted"/>
<evidence type="ECO:0000256" key="1">
    <source>
        <dbReference type="SAM" id="Phobius"/>
    </source>
</evidence>
<feature type="transmembrane region" description="Helical" evidence="1">
    <location>
        <begin position="6"/>
        <end position="23"/>
    </location>
</feature>
<protein>
    <submittedName>
        <fullName evidence="2">Uncharacterized protein</fullName>
    </submittedName>
</protein>
<reference evidence="2 3" key="1">
    <citation type="submission" date="2021-06" db="EMBL/GenBank/DDBJ databases">
        <authorList>
            <person name="Lee D.H."/>
        </authorList>
    </citation>
    <scope>NUCLEOTIDE SEQUENCE [LARGE SCALE GENOMIC DNA]</scope>
    <source>
        <strain evidence="2 3">MMS21-HV4-11</strain>
    </source>
</reference>
<sequence>MQLTEILIVVVTALVVAIAVKIFRARRDARNRGPAHIHEGLMKRAALHTERSPFLRKVVLEFKANGHVSNRQAEAVEKALRRLEGK</sequence>
<evidence type="ECO:0000313" key="3">
    <source>
        <dbReference type="Proteomes" id="UP000727907"/>
    </source>
</evidence>
<keyword evidence="1" id="KW-0472">Membrane</keyword>
<evidence type="ECO:0000313" key="2">
    <source>
        <dbReference type="EMBL" id="MBU8875416.1"/>
    </source>
</evidence>
<name>A0ABS6ILE6_9HYPH</name>
<dbReference type="RefSeq" id="WP_216962609.1">
    <property type="nucleotide sequence ID" value="NZ_JAHOPB010000001.1"/>
</dbReference>
<keyword evidence="3" id="KW-1185">Reference proteome</keyword>
<dbReference type="EMBL" id="JAHOPB010000001">
    <property type="protein sequence ID" value="MBU8875416.1"/>
    <property type="molecule type" value="Genomic_DNA"/>
</dbReference>
<comment type="caution">
    <text evidence="2">The sequence shown here is derived from an EMBL/GenBank/DDBJ whole genome shotgun (WGS) entry which is preliminary data.</text>
</comment>